<feature type="transmembrane region" description="Helical" evidence="6">
    <location>
        <begin position="363"/>
        <end position="390"/>
    </location>
</feature>
<feature type="transmembrane region" description="Helical" evidence="6">
    <location>
        <begin position="632"/>
        <end position="651"/>
    </location>
</feature>
<name>A0A1T4S425_9GAMM</name>
<sequence length="774" mass="81335">MRRLGLAATWLAVLLLVAWWLLPRLQISSDLRDFMPAPQTPGQKLLIDELGEGPGSRLLLVALSGAEPSVLARQSEGIRERLADDARFAVVANGGDAGMEAIPGYLRPYRYLLSPTLDEQRFDAAYLAGELEARLQDLGSPAAGMIEPLLPADPTLESLVLLDQWEPAHAPQRLHGVWFDQAGRQALMLLQTHAAGFDPAGQEAALAALDDAFAEASSGSGSRLLVSGPGAFSVSIGQRTAAEASLLGGLGGLAFVLLMVLAYRSWKAPLMAALPVASAGLAGMAAVAWLFPGGVHGITLAFGFTLIGIAADYPIHLLSHQRPGIPPGAGAKALGRTLGIGVVSTCIAYLSFFAAGVDGLRQLAVFTVVGLATAMLTTRFLLPALLALAARDVADSRLLSRLHAVVWRWPRLGPATVAIIAAVAAAVALLAPGPFWQNDLSRLTPVPEDSLELDARLRGELGAPDVRYLLTVEGIDVEAVLQASEELRPVLDDLRRQGAIEGYDLAARYLPSVARQRERQARLPDGATLAASLDEALADSPFRPDVFAPFLADVGQARVAAPLRPADLEDSMLHGSISGLLLDQGDKATALVSLSGLRDPAAVAAAVEPLGARLLDLKQASESLVAAYRERVLWALAAAVLLLVVAVSVGLREPRRVARVLAPMLVTGLVVVAVLRVAGVELNLFHLVSLILAAGLGLDYALFFDHAGSRREEQLHTVHAIGVCSLTTLSVFALLASSQIPVLRAIGVTVALGVACNLLGALLIARHRPPGQAA</sequence>
<keyword evidence="3 6" id="KW-0812">Transmembrane</keyword>
<dbReference type="RefSeq" id="WP_078759097.1">
    <property type="nucleotide sequence ID" value="NZ_FUXP01000013.1"/>
</dbReference>
<evidence type="ECO:0000256" key="4">
    <source>
        <dbReference type="ARBA" id="ARBA00022989"/>
    </source>
</evidence>
<keyword evidence="5 6" id="KW-0472">Membrane</keyword>
<feature type="transmembrane region" description="Helical" evidence="6">
    <location>
        <begin position="244"/>
        <end position="263"/>
    </location>
</feature>
<proteinExistence type="predicted"/>
<keyword evidence="2" id="KW-1003">Cell membrane</keyword>
<feature type="transmembrane region" description="Helical" evidence="6">
    <location>
        <begin position="742"/>
        <end position="765"/>
    </location>
</feature>
<evidence type="ECO:0000313" key="9">
    <source>
        <dbReference type="Proteomes" id="UP000190061"/>
    </source>
</evidence>
<evidence type="ECO:0000259" key="7">
    <source>
        <dbReference type="Pfam" id="PF03176"/>
    </source>
</evidence>
<reference evidence="8 9" key="1">
    <citation type="submission" date="2017-02" db="EMBL/GenBank/DDBJ databases">
        <authorList>
            <person name="Peterson S.W."/>
        </authorList>
    </citation>
    <scope>NUCLEOTIDE SEQUENCE [LARGE SCALE GENOMIC DNA]</scope>
    <source>
        <strain evidence="8 9">DSM 21749</strain>
    </source>
</reference>
<dbReference type="Gene3D" id="1.20.1640.10">
    <property type="entry name" value="Multidrug efflux transporter AcrB transmembrane domain"/>
    <property type="match status" value="2"/>
</dbReference>
<feature type="transmembrane region" description="Helical" evidence="6">
    <location>
        <begin position="270"/>
        <end position="291"/>
    </location>
</feature>
<dbReference type="PANTHER" id="PTHR33406:SF13">
    <property type="entry name" value="MEMBRANE PROTEIN YDFJ"/>
    <property type="match status" value="1"/>
</dbReference>
<dbReference type="Proteomes" id="UP000190061">
    <property type="component" value="Unassembled WGS sequence"/>
</dbReference>
<feature type="transmembrane region" description="Helical" evidence="6">
    <location>
        <begin position="297"/>
        <end position="318"/>
    </location>
</feature>
<dbReference type="Pfam" id="PF03176">
    <property type="entry name" value="MMPL"/>
    <property type="match status" value="1"/>
</dbReference>
<dbReference type="GO" id="GO:0005886">
    <property type="term" value="C:plasma membrane"/>
    <property type="evidence" value="ECO:0007669"/>
    <property type="project" value="UniProtKB-SubCell"/>
</dbReference>
<evidence type="ECO:0000313" key="8">
    <source>
        <dbReference type="EMBL" id="SKA22973.1"/>
    </source>
</evidence>
<dbReference type="PANTHER" id="PTHR33406">
    <property type="entry name" value="MEMBRANE PROTEIN MJ1562-RELATED"/>
    <property type="match status" value="1"/>
</dbReference>
<evidence type="ECO:0000256" key="1">
    <source>
        <dbReference type="ARBA" id="ARBA00004651"/>
    </source>
</evidence>
<keyword evidence="9" id="KW-1185">Reference proteome</keyword>
<feature type="transmembrane region" description="Helical" evidence="6">
    <location>
        <begin position="715"/>
        <end position="736"/>
    </location>
</feature>
<evidence type="ECO:0000256" key="5">
    <source>
        <dbReference type="ARBA" id="ARBA00023136"/>
    </source>
</evidence>
<gene>
    <name evidence="8" type="ORF">SAMN02745674_02555</name>
</gene>
<evidence type="ECO:0000256" key="6">
    <source>
        <dbReference type="SAM" id="Phobius"/>
    </source>
</evidence>
<comment type="subcellular location">
    <subcellularLocation>
        <location evidence="1">Cell membrane</location>
        <topology evidence="1">Multi-pass membrane protein</topology>
    </subcellularLocation>
</comment>
<protein>
    <submittedName>
        <fullName evidence="8">Predicted exporter</fullName>
    </submittedName>
</protein>
<keyword evidence="4 6" id="KW-1133">Transmembrane helix</keyword>
<dbReference type="InterPro" id="IPR004869">
    <property type="entry name" value="MMPL_dom"/>
</dbReference>
<dbReference type="EMBL" id="FUXP01000013">
    <property type="protein sequence ID" value="SKA22973.1"/>
    <property type="molecule type" value="Genomic_DNA"/>
</dbReference>
<evidence type="ECO:0000256" key="3">
    <source>
        <dbReference type="ARBA" id="ARBA00022692"/>
    </source>
</evidence>
<feature type="transmembrane region" description="Helical" evidence="6">
    <location>
        <begin position="411"/>
        <end position="436"/>
    </location>
</feature>
<dbReference type="OrthoDB" id="9780358at2"/>
<feature type="transmembrane region" description="Helical" evidence="6">
    <location>
        <begin position="684"/>
        <end position="703"/>
    </location>
</feature>
<dbReference type="AlphaFoldDB" id="A0A1T4S425"/>
<dbReference type="InterPro" id="IPR050545">
    <property type="entry name" value="Mycobact_MmpL"/>
</dbReference>
<evidence type="ECO:0000256" key="2">
    <source>
        <dbReference type="ARBA" id="ARBA00022475"/>
    </source>
</evidence>
<feature type="domain" description="Membrane transport protein MMPL" evidence="7">
    <location>
        <begin position="183"/>
        <end position="413"/>
    </location>
</feature>
<feature type="transmembrane region" description="Helical" evidence="6">
    <location>
        <begin position="658"/>
        <end position="678"/>
    </location>
</feature>
<accession>A0A1T4S425</accession>
<feature type="transmembrane region" description="Helical" evidence="6">
    <location>
        <begin position="338"/>
        <end position="357"/>
    </location>
</feature>
<organism evidence="8 9">
    <name type="scientific">Lysobacter spongiicola DSM 21749</name>
    <dbReference type="NCBI Taxonomy" id="1122188"/>
    <lineage>
        <taxon>Bacteria</taxon>
        <taxon>Pseudomonadati</taxon>
        <taxon>Pseudomonadota</taxon>
        <taxon>Gammaproteobacteria</taxon>
        <taxon>Lysobacterales</taxon>
        <taxon>Lysobacteraceae</taxon>
        <taxon>Novilysobacter</taxon>
    </lineage>
</organism>
<dbReference type="STRING" id="1122188.SAMN02745674_02555"/>
<dbReference type="SUPFAM" id="SSF82866">
    <property type="entry name" value="Multidrug efflux transporter AcrB transmembrane domain"/>
    <property type="match status" value="2"/>
</dbReference>